<protein>
    <recommendedName>
        <fullName evidence="11">ABC transporter domain-containing protein</fullName>
    </recommendedName>
</protein>
<feature type="domain" description="ABC transporter family G" evidence="8">
    <location>
        <begin position="148"/>
        <end position="204"/>
    </location>
</feature>
<evidence type="ECO:0000256" key="2">
    <source>
        <dbReference type="ARBA" id="ARBA00022448"/>
    </source>
</evidence>
<dbReference type="InterPro" id="IPR027417">
    <property type="entry name" value="P-loop_NTPase"/>
</dbReference>
<dbReference type="PANTHER" id="PTHR48041">
    <property type="entry name" value="ABC TRANSPORTER G FAMILY MEMBER 28"/>
    <property type="match status" value="1"/>
</dbReference>
<dbReference type="Proteomes" id="UP000030678">
    <property type="component" value="Unassembled WGS sequence"/>
</dbReference>
<accession>V9DQK0</accession>
<dbReference type="OrthoDB" id="66620at2759"/>
<dbReference type="PROSITE" id="PS00211">
    <property type="entry name" value="ABC_TRANSPORTER_1"/>
    <property type="match status" value="1"/>
</dbReference>
<proteinExistence type="predicted"/>
<evidence type="ECO:0000259" key="8">
    <source>
        <dbReference type="Pfam" id="PF19055"/>
    </source>
</evidence>
<dbReference type="InterPro" id="IPR050352">
    <property type="entry name" value="ABCG_transporters"/>
</dbReference>
<keyword evidence="3 6" id="KW-0812">Transmembrane</keyword>
<evidence type="ECO:0000256" key="6">
    <source>
        <dbReference type="SAM" id="Phobius"/>
    </source>
</evidence>
<evidence type="ECO:0000259" key="7">
    <source>
        <dbReference type="Pfam" id="PF00005"/>
    </source>
</evidence>
<keyword evidence="4 6" id="KW-1133">Transmembrane helix</keyword>
<dbReference type="PANTHER" id="PTHR48041:SF98">
    <property type="entry name" value="TRANSPORTER, PUTATIVE (EUROFUNG)-RELATED"/>
    <property type="match status" value="1"/>
</dbReference>
<feature type="transmembrane region" description="Helical" evidence="6">
    <location>
        <begin position="322"/>
        <end position="341"/>
    </location>
</feature>
<keyword evidence="2" id="KW-0813">Transport</keyword>
<name>V9DQK0_9EURO</name>
<dbReference type="EMBL" id="KB822697">
    <property type="protein sequence ID" value="ETI28237.1"/>
    <property type="molecule type" value="Genomic_DNA"/>
</dbReference>
<evidence type="ECO:0008006" key="11">
    <source>
        <dbReference type="Google" id="ProtNLM"/>
    </source>
</evidence>
<sequence>MKGDLQGKIMMNGQVMDEAAIRRVSTYVEQEDAMIGILTARETVDFAARLSMNGNTSKKDRLFRVDELIESFGLQRQADTVVGTPLRKGLSGGQKRRLSVASQLVTSPRLVFLDEPTSGLDSTASFECMKFIRQEAKQHNLIVIASIHQPSTTTFQLFDQLMLLSQGRTCYFGGVSAVEDYFERIGRPIPLHINPAEYLLDLVNTDFGHDDSCADGSLGYVHEAWTASDEHKALMSSAATVSSTAPIFSSHVFHYIVYQAYVFQGMMVNQFRSTIWDCATSSETNEYQCMYPSDLQAQGKIRGSAVLRAYKFSWSDDKVGEWIGIMFAIILVYRILGYLVLMMKKH</sequence>
<dbReference type="RefSeq" id="XP_008722311.1">
    <property type="nucleotide sequence ID" value="XM_008724089.1"/>
</dbReference>
<dbReference type="InterPro" id="IPR043926">
    <property type="entry name" value="ABCG_dom"/>
</dbReference>
<reference evidence="9 10" key="1">
    <citation type="submission" date="2013-03" db="EMBL/GenBank/DDBJ databases">
        <title>The Genome Sequence of Cladophialophora carrionii CBS 160.54.</title>
        <authorList>
            <consortium name="The Broad Institute Genomics Platform"/>
            <person name="Cuomo C."/>
            <person name="de Hoog S."/>
            <person name="Gorbushina A."/>
            <person name="Walker B."/>
            <person name="Young S.K."/>
            <person name="Zeng Q."/>
            <person name="Gargeya S."/>
            <person name="Fitzgerald M."/>
            <person name="Haas B."/>
            <person name="Abouelleil A."/>
            <person name="Allen A.W."/>
            <person name="Alvarado L."/>
            <person name="Arachchi H.M."/>
            <person name="Berlin A.M."/>
            <person name="Chapman S.B."/>
            <person name="Gainer-Dewar J."/>
            <person name="Goldberg J."/>
            <person name="Griggs A."/>
            <person name="Gujja S."/>
            <person name="Hansen M."/>
            <person name="Howarth C."/>
            <person name="Imamovic A."/>
            <person name="Ireland A."/>
            <person name="Larimer J."/>
            <person name="McCowan C."/>
            <person name="Murphy C."/>
            <person name="Pearson M."/>
            <person name="Poon T.W."/>
            <person name="Priest M."/>
            <person name="Roberts A."/>
            <person name="Saif S."/>
            <person name="Shea T."/>
            <person name="Sisk P."/>
            <person name="Sykes S."/>
            <person name="Wortman J."/>
            <person name="Nusbaum C."/>
            <person name="Birren B."/>
        </authorList>
    </citation>
    <scope>NUCLEOTIDE SEQUENCE [LARGE SCALE GENOMIC DNA]</scope>
    <source>
        <strain evidence="9 10">CBS 160.54</strain>
    </source>
</reference>
<evidence type="ECO:0000256" key="5">
    <source>
        <dbReference type="ARBA" id="ARBA00023136"/>
    </source>
</evidence>
<dbReference type="Pfam" id="PF19055">
    <property type="entry name" value="ABC2_membrane_7"/>
    <property type="match status" value="1"/>
</dbReference>
<evidence type="ECO:0000256" key="3">
    <source>
        <dbReference type="ARBA" id="ARBA00022692"/>
    </source>
</evidence>
<keyword evidence="5 6" id="KW-0472">Membrane</keyword>
<dbReference type="GO" id="GO:0016020">
    <property type="term" value="C:membrane"/>
    <property type="evidence" value="ECO:0007669"/>
    <property type="project" value="UniProtKB-SubCell"/>
</dbReference>
<dbReference type="GO" id="GO:0016887">
    <property type="term" value="F:ATP hydrolysis activity"/>
    <property type="evidence" value="ECO:0007669"/>
    <property type="project" value="InterPro"/>
</dbReference>
<feature type="domain" description="ABC transporter" evidence="7">
    <location>
        <begin position="6"/>
        <end position="118"/>
    </location>
</feature>
<dbReference type="GO" id="GO:0005524">
    <property type="term" value="F:ATP binding"/>
    <property type="evidence" value="ECO:0007669"/>
    <property type="project" value="InterPro"/>
</dbReference>
<dbReference type="AlphaFoldDB" id="V9DQK0"/>
<comment type="subcellular location">
    <subcellularLocation>
        <location evidence="1">Membrane</location>
        <topology evidence="1">Multi-pass membrane protein</topology>
    </subcellularLocation>
</comment>
<evidence type="ECO:0000256" key="4">
    <source>
        <dbReference type="ARBA" id="ARBA00022989"/>
    </source>
</evidence>
<dbReference type="InterPro" id="IPR017871">
    <property type="entry name" value="ABC_transporter-like_CS"/>
</dbReference>
<evidence type="ECO:0000256" key="1">
    <source>
        <dbReference type="ARBA" id="ARBA00004141"/>
    </source>
</evidence>
<dbReference type="InterPro" id="IPR003439">
    <property type="entry name" value="ABC_transporter-like_ATP-bd"/>
</dbReference>
<organism evidence="9 10">
    <name type="scientific">Cladophialophora carrionii CBS 160.54</name>
    <dbReference type="NCBI Taxonomy" id="1279043"/>
    <lineage>
        <taxon>Eukaryota</taxon>
        <taxon>Fungi</taxon>
        <taxon>Dikarya</taxon>
        <taxon>Ascomycota</taxon>
        <taxon>Pezizomycotina</taxon>
        <taxon>Eurotiomycetes</taxon>
        <taxon>Chaetothyriomycetidae</taxon>
        <taxon>Chaetothyriales</taxon>
        <taxon>Herpotrichiellaceae</taxon>
        <taxon>Cladophialophora</taxon>
    </lineage>
</organism>
<dbReference type="GeneID" id="19979179"/>
<dbReference type="Gene3D" id="3.40.50.300">
    <property type="entry name" value="P-loop containing nucleotide triphosphate hydrolases"/>
    <property type="match status" value="1"/>
</dbReference>
<evidence type="ECO:0000313" key="10">
    <source>
        <dbReference type="Proteomes" id="UP000030678"/>
    </source>
</evidence>
<dbReference type="HOGENOM" id="CLU_801681_0_0_1"/>
<dbReference type="GO" id="GO:0140359">
    <property type="term" value="F:ABC-type transporter activity"/>
    <property type="evidence" value="ECO:0007669"/>
    <property type="project" value="InterPro"/>
</dbReference>
<gene>
    <name evidence="9" type="ORF">G647_00686</name>
</gene>
<dbReference type="VEuPathDB" id="FungiDB:G647_00686"/>
<evidence type="ECO:0000313" key="9">
    <source>
        <dbReference type="EMBL" id="ETI28237.1"/>
    </source>
</evidence>
<dbReference type="SUPFAM" id="SSF52540">
    <property type="entry name" value="P-loop containing nucleoside triphosphate hydrolases"/>
    <property type="match status" value="1"/>
</dbReference>
<dbReference type="Pfam" id="PF00005">
    <property type="entry name" value="ABC_tran"/>
    <property type="match status" value="1"/>
</dbReference>